<dbReference type="Gene3D" id="3.10.310.70">
    <property type="match status" value="1"/>
</dbReference>
<protein>
    <submittedName>
        <fullName evidence="2">Amidohydrolase</fullName>
    </submittedName>
</protein>
<feature type="domain" description="Amidohydrolase 3" evidence="1">
    <location>
        <begin position="50"/>
        <end position="529"/>
    </location>
</feature>
<dbReference type="RefSeq" id="WP_343799481.1">
    <property type="nucleotide sequence ID" value="NZ_BAAADJ010000023.1"/>
</dbReference>
<reference evidence="3" key="1">
    <citation type="journal article" date="2019" name="Int. J. Syst. Evol. Microbiol.">
        <title>The Global Catalogue of Microorganisms (GCM) 10K type strain sequencing project: providing services to taxonomists for standard genome sequencing and annotation.</title>
        <authorList>
            <consortium name="The Broad Institute Genomics Platform"/>
            <consortium name="The Broad Institute Genome Sequencing Center for Infectious Disease"/>
            <person name="Wu L."/>
            <person name="Ma J."/>
        </authorList>
    </citation>
    <scope>NUCLEOTIDE SEQUENCE [LARGE SCALE GENOMIC DNA]</scope>
    <source>
        <strain evidence="3">JCM 9731</strain>
    </source>
</reference>
<dbReference type="EMBL" id="BAAADJ010000023">
    <property type="protein sequence ID" value="GAA0333016.1"/>
    <property type="molecule type" value="Genomic_DNA"/>
</dbReference>
<dbReference type="InterPro" id="IPR033932">
    <property type="entry name" value="YtcJ-like"/>
</dbReference>
<evidence type="ECO:0000313" key="3">
    <source>
        <dbReference type="Proteomes" id="UP001500782"/>
    </source>
</evidence>
<accession>A0ABP3G2K7</accession>
<dbReference type="SUPFAM" id="SSF51338">
    <property type="entry name" value="Composite domain of metallo-dependent hydrolases"/>
    <property type="match status" value="1"/>
</dbReference>
<name>A0ABP3G2K7_9BACI</name>
<keyword evidence="3" id="KW-1185">Reference proteome</keyword>
<dbReference type="PANTHER" id="PTHR22642">
    <property type="entry name" value="IMIDAZOLONEPROPIONASE"/>
    <property type="match status" value="1"/>
</dbReference>
<gene>
    <name evidence="2" type="ORF">GCM10008967_24660</name>
</gene>
<proteinExistence type="predicted"/>
<dbReference type="Gene3D" id="2.30.40.10">
    <property type="entry name" value="Urease, subunit C, domain 1"/>
    <property type="match status" value="1"/>
</dbReference>
<comment type="caution">
    <text evidence="2">The sequence shown here is derived from an EMBL/GenBank/DDBJ whole genome shotgun (WGS) entry which is preliminary data.</text>
</comment>
<dbReference type="InterPro" id="IPR011059">
    <property type="entry name" value="Metal-dep_hydrolase_composite"/>
</dbReference>
<dbReference type="SUPFAM" id="SSF51556">
    <property type="entry name" value="Metallo-dependent hydrolases"/>
    <property type="match status" value="1"/>
</dbReference>
<dbReference type="Gene3D" id="3.20.20.140">
    <property type="entry name" value="Metal-dependent hydrolases"/>
    <property type="match status" value="1"/>
</dbReference>
<organism evidence="2 3">
    <name type="scientific">Bacillus carboniphilus</name>
    <dbReference type="NCBI Taxonomy" id="86663"/>
    <lineage>
        <taxon>Bacteria</taxon>
        <taxon>Bacillati</taxon>
        <taxon>Bacillota</taxon>
        <taxon>Bacilli</taxon>
        <taxon>Bacillales</taxon>
        <taxon>Bacillaceae</taxon>
        <taxon>Bacillus</taxon>
    </lineage>
</organism>
<dbReference type="InterPro" id="IPR032466">
    <property type="entry name" value="Metal_Hydrolase"/>
</dbReference>
<dbReference type="CDD" id="cd01300">
    <property type="entry name" value="YtcJ_like"/>
    <property type="match status" value="1"/>
</dbReference>
<dbReference type="PANTHER" id="PTHR22642:SF2">
    <property type="entry name" value="PROTEIN LONG AFTER FAR-RED 3"/>
    <property type="match status" value="1"/>
</dbReference>
<sequence length="541" mass="60264">MGTLWFGGSIYTMVSEGETVEAVYTSNGKVIETGRLSDLRSRYITEITHEYDLCGGMMIPGLVDSHMHLIGHGESLLRLDLTTTRSREELLEAIQQRAESSLEGQWIIGEGWDENNWLKADIPTSAELSAVSPNNPVMLKRTCRHAILVNEEALRLAGIDNNTPSPQGGVIEKDMNGTVTGYLKDQAQEIVYGILPKVDDLYLENALQTGIKSAWKLGLTGAHTEDLSYYGDFKTTYATFEKVINQYNMPFRAHLLVHHTVIDEWKEAGHDKPKDNPFIQFGAMKIFADGALGGRTALLSHPYADDPSTNGVAIHSKDELHALVQKARSFNLPIAVHTIGDLAFEQVLEAIEKYPTPDGTRDRFIHAQILRKELVERCKDLSVIFDIQPRFVASDFPWVLERVGTEHYDYLYAWKTLLRDGIALAGGSDAPIEPLSPLLGIHAAVTRTKPGDPTHQVFIPEECLSMYEAVSLFTKGSAYAENSESTFGMIEKGMRADFTVLHKDLFKASHDEILDTKVVMTVIDEKPVFLNEETPIICNSL</sequence>
<dbReference type="InterPro" id="IPR013108">
    <property type="entry name" value="Amidohydro_3"/>
</dbReference>
<evidence type="ECO:0000259" key="1">
    <source>
        <dbReference type="Pfam" id="PF07969"/>
    </source>
</evidence>
<evidence type="ECO:0000313" key="2">
    <source>
        <dbReference type="EMBL" id="GAA0333016.1"/>
    </source>
</evidence>
<dbReference type="Proteomes" id="UP001500782">
    <property type="component" value="Unassembled WGS sequence"/>
</dbReference>
<dbReference type="Pfam" id="PF07969">
    <property type="entry name" value="Amidohydro_3"/>
    <property type="match status" value="1"/>
</dbReference>